<keyword evidence="2" id="KW-1133">Transmembrane helix</keyword>
<dbReference type="Gene3D" id="2.60.40.1140">
    <property type="entry name" value="Collagen-binding surface protein Cna, B-type domain"/>
    <property type="match status" value="4"/>
</dbReference>
<name>A0ABQ6I5P3_9MICO</name>
<feature type="compositionally biased region" description="Polar residues" evidence="1">
    <location>
        <begin position="267"/>
        <end position="279"/>
    </location>
</feature>
<dbReference type="Proteomes" id="UP001157091">
    <property type="component" value="Unassembled WGS sequence"/>
</dbReference>
<evidence type="ECO:0000259" key="3">
    <source>
        <dbReference type="Pfam" id="PF19407"/>
    </source>
</evidence>
<feature type="domain" description="DUF5979" evidence="3">
    <location>
        <begin position="348"/>
        <end position="446"/>
    </location>
</feature>
<feature type="region of interest" description="Disordered" evidence="1">
    <location>
        <begin position="444"/>
        <end position="484"/>
    </location>
</feature>
<keyword evidence="2" id="KW-0472">Membrane</keyword>
<feature type="domain" description="DUF5979" evidence="3">
    <location>
        <begin position="139"/>
        <end position="237"/>
    </location>
</feature>
<evidence type="ECO:0000313" key="4">
    <source>
        <dbReference type="EMBL" id="GMA26080.1"/>
    </source>
</evidence>
<dbReference type="RefSeq" id="WP_284294459.1">
    <property type="nucleotide sequence ID" value="NZ_BSUK01000001.1"/>
</dbReference>
<proteinExistence type="predicted"/>
<keyword evidence="5" id="KW-1185">Reference proteome</keyword>
<comment type="caution">
    <text evidence="4">The sequence shown here is derived from an EMBL/GenBank/DDBJ whole genome shotgun (WGS) entry which is preliminary data.</text>
</comment>
<feature type="region of interest" description="Disordered" evidence="1">
    <location>
        <begin position="266"/>
        <end position="287"/>
    </location>
</feature>
<evidence type="ECO:0000313" key="5">
    <source>
        <dbReference type="Proteomes" id="UP001157091"/>
    </source>
</evidence>
<evidence type="ECO:0000256" key="2">
    <source>
        <dbReference type="SAM" id="Phobius"/>
    </source>
</evidence>
<feature type="transmembrane region" description="Helical" evidence="2">
    <location>
        <begin position="497"/>
        <end position="517"/>
    </location>
</feature>
<sequence>MGVGRRPGLLTIAEDDGTAQVVTVTNTFTHAVGGFTIEKRVTGDPGASTTTFAGTWTCDAANGDGASNGTWSLEAGETLALDGFPTGTTCSVTEDQPTDANGSWASSIAPAGDFTITEGDATARVVTVTNTFTHAVGGFSVVKAVTGDAGASTTTFTGTWTCDAPDAQGDSSGTWSLEAGGTVAFDGFPTGTTCSVTEDQPADDNGTWSSAVVPEGTFTIIEGTSAAQVVTVTNTFTSTVGGFQVSKVVEGDDGATVDEFTIDWSCDQPNADDQSSGSVTLHAGDESDPITGFPVGTQCTVSEPTVDDTSGTWASSVTPATVTIGSEDPSEIAAVTVTNTFTAARGGFTIQKEVTGDTGASTTTFAVDWQCSAANTDGDASGTVNLSDGDTATLTGFPVGTTCTVSEDTPTDDNGTWRTPTIDPGEVTIAEDDGTAQVVTVTNTFETPTPTPTPSETTPAPTSPAPSTTTPAPAPTSGPTTPGAGGGGLAVTGFDGLTIAAVGAFLLALGVAAVLIARRRRS</sequence>
<feature type="domain" description="DUF5979" evidence="3">
    <location>
        <begin position="243"/>
        <end position="342"/>
    </location>
</feature>
<accession>A0ABQ6I5P3</accession>
<organism evidence="4 5">
    <name type="scientific">Luteimicrobium album</name>
    <dbReference type="NCBI Taxonomy" id="1054550"/>
    <lineage>
        <taxon>Bacteria</taxon>
        <taxon>Bacillati</taxon>
        <taxon>Actinomycetota</taxon>
        <taxon>Actinomycetes</taxon>
        <taxon>Micrococcales</taxon>
        <taxon>Luteimicrobium</taxon>
    </lineage>
</organism>
<feature type="domain" description="DUF5979" evidence="3">
    <location>
        <begin position="35"/>
        <end position="133"/>
    </location>
</feature>
<reference evidence="5" key="1">
    <citation type="journal article" date="2019" name="Int. J. Syst. Evol. Microbiol.">
        <title>The Global Catalogue of Microorganisms (GCM) 10K type strain sequencing project: providing services to taxonomists for standard genome sequencing and annotation.</title>
        <authorList>
            <consortium name="The Broad Institute Genomics Platform"/>
            <consortium name="The Broad Institute Genome Sequencing Center for Infectious Disease"/>
            <person name="Wu L."/>
            <person name="Ma J."/>
        </authorList>
    </citation>
    <scope>NUCLEOTIDE SEQUENCE [LARGE SCALE GENOMIC DNA]</scope>
    <source>
        <strain evidence="5">NBRC 106348</strain>
    </source>
</reference>
<evidence type="ECO:0000256" key="1">
    <source>
        <dbReference type="SAM" id="MobiDB-lite"/>
    </source>
</evidence>
<keyword evidence="2" id="KW-0812">Transmembrane</keyword>
<dbReference type="Pfam" id="PF19407">
    <property type="entry name" value="DUF5979"/>
    <property type="match status" value="4"/>
</dbReference>
<dbReference type="InterPro" id="IPR046022">
    <property type="entry name" value="DUF5979"/>
</dbReference>
<feature type="compositionally biased region" description="Low complexity" evidence="1">
    <location>
        <begin position="454"/>
        <end position="482"/>
    </location>
</feature>
<dbReference type="EMBL" id="BSUK01000001">
    <property type="protein sequence ID" value="GMA26080.1"/>
    <property type="molecule type" value="Genomic_DNA"/>
</dbReference>
<gene>
    <name evidence="4" type="ORF">GCM10025864_38390</name>
</gene>
<protein>
    <recommendedName>
        <fullName evidence="3">DUF5979 domain-containing protein</fullName>
    </recommendedName>
</protein>